<feature type="region of interest" description="Disordered" evidence="1">
    <location>
        <begin position="67"/>
        <end position="105"/>
    </location>
</feature>
<evidence type="ECO:0000313" key="2">
    <source>
        <dbReference type="EMBL" id="PJZ50881.1"/>
    </source>
</evidence>
<protein>
    <submittedName>
        <fullName evidence="2">Uncharacterized protein</fullName>
    </submittedName>
</protein>
<dbReference type="AlphaFoldDB" id="A0A2M9YH52"/>
<feature type="compositionally biased region" description="Basic and acidic residues" evidence="1">
    <location>
        <begin position="67"/>
        <end position="78"/>
    </location>
</feature>
<keyword evidence="3" id="KW-1185">Reference proteome</keyword>
<reference evidence="2 3" key="1">
    <citation type="submission" date="2017-07" db="EMBL/GenBank/DDBJ databases">
        <title>Leptospira spp. isolated from tropical soils.</title>
        <authorList>
            <person name="Thibeaux R."/>
            <person name="Iraola G."/>
            <person name="Ferres I."/>
            <person name="Bierque E."/>
            <person name="Girault D."/>
            <person name="Soupe-Gilbert M.-E."/>
            <person name="Picardeau M."/>
            <person name="Goarant C."/>
        </authorList>
    </citation>
    <scope>NUCLEOTIDE SEQUENCE [LARGE SCALE GENOMIC DNA]</scope>
    <source>
        <strain evidence="2 3">FH4-C-A2</strain>
    </source>
</reference>
<feature type="compositionally biased region" description="Basic and acidic residues" evidence="1">
    <location>
        <begin position="85"/>
        <end position="94"/>
    </location>
</feature>
<accession>A0A2M9YH52</accession>
<evidence type="ECO:0000313" key="3">
    <source>
        <dbReference type="Proteomes" id="UP000231926"/>
    </source>
</evidence>
<dbReference type="OrthoDB" id="316089at2"/>
<name>A0A2M9YH52_9LEPT</name>
<dbReference type="RefSeq" id="WP_100708974.1">
    <property type="nucleotide sequence ID" value="NZ_NPDR01000001.1"/>
</dbReference>
<dbReference type="NCBIfam" id="NF047433">
    <property type="entry name" value="Lepto_7_Nterm"/>
    <property type="match status" value="1"/>
</dbReference>
<comment type="caution">
    <text evidence="2">The sequence shown here is derived from an EMBL/GenBank/DDBJ whole genome shotgun (WGS) entry which is preliminary data.</text>
</comment>
<gene>
    <name evidence="2" type="ORF">CH362_03715</name>
</gene>
<dbReference type="Proteomes" id="UP000231926">
    <property type="component" value="Unassembled WGS sequence"/>
</dbReference>
<proteinExistence type="predicted"/>
<evidence type="ECO:0000256" key="1">
    <source>
        <dbReference type="SAM" id="MobiDB-lite"/>
    </source>
</evidence>
<dbReference type="EMBL" id="NPDR01000001">
    <property type="protein sequence ID" value="PJZ50881.1"/>
    <property type="molecule type" value="Genomic_DNA"/>
</dbReference>
<sequence length="425" mass="47706">MKSKILFLVLLFLPVVLFAEPQTVYLRNGQILHGDVINQTATFIDLKLQNGETRRIQKETILRISYREPQKEDPKKTEPPIVPVEKQEPKKQEPEIVSPPPVQKEAKRVVRSPLERHYIDFYLAAGNGTFSPQTIDFYYKYQNIRSLIIDATPFYLAGSPNRTAGTSVSAGINYKFKKFSVEAGGMETNTSTSSKNIGPEAEAIIVYGSYPEQMKVAFLKGSYSAFSKSNFELYPSVGYIRTWNRTKDSNSQVFQADSVAGKSNFQASESLSGTSVGLGFAYLFGSKFEIRPEFESLTMKGSQSIHQDYTAVSLSPPNVLFVLPADYSFDWKAKGTHASLKLSYFWKMGIGFFIKYDSYQWSYSLQDGNFPITLSLDSDTPTLSELISWNLGQKLLAQTINATTRATSIQFGVSKTLNFGPEENY</sequence>
<organism evidence="2 3">
    <name type="scientific">Leptospira saintgironsiae</name>
    <dbReference type="NCBI Taxonomy" id="2023183"/>
    <lineage>
        <taxon>Bacteria</taxon>
        <taxon>Pseudomonadati</taxon>
        <taxon>Spirochaetota</taxon>
        <taxon>Spirochaetia</taxon>
        <taxon>Leptospirales</taxon>
        <taxon>Leptospiraceae</taxon>
        <taxon>Leptospira</taxon>
    </lineage>
</organism>